<name>A0A285V684_9ACTN</name>
<dbReference type="OrthoDB" id="89044at2"/>
<dbReference type="InterPro" id="IPR035901">
    <property type="entry name" value="GIY-YIG_endonuc_sf"/>
</dbReference>
<dbReference type="Gene3D" id="3.40.1440.10">
    <property type="entry name" value="GIY-YIG endonuclease"/>
    <property type="match status" value="1"/>
</dbReference>
<sequence>MQPTEASSLRGDLSLADLLSVAGVATEDVLLVRHTYSADGLTGPQDATVENVLTYTRIQSVRQSKIPRDPPAVWLNFVADGKRRSRFLVAYENRGEVLAERTEVKRYFDLHPSDVLVSLRNRLVIEWSNDTINWAKAGGKAAQMPVVEIADPARVPFPGFDNVLITHDELVAVVEDSRYAEWRTALAAVQGVYLVADTSSGELYVGKADGTERLLGRWSAYARDGHGGNVALRELAEVDVTHRRHFLFSILRVFGPTATTAEVDAAEAHYKRAFLTRQYGLNRN</sequence>
<dbReference type="RefSeq" id="WP_097195092.1">
    <property type="nucleotide sequence ID" value="NZ_OBQI01000003.1"/>
</dbReference>
<dbReference type="EMBL" id="OBQI01000003">
    <property type="protein sequence ID" value="SOC49523.1"/>
    <property type="molecule type" value="Genomic_DNA"/>
</dbReference>
<feature type="domain" description="GIY-YIG" evidence="1">
    <location>
        <begin position="188"/>
        <end position="281"/>
    </location>
</feature>
<dbReference type="CDD" id="cd10446">
    <property type="entry name" value="GIY-YIG_unchar_1"/>
    <property type="match status" value="1"/>
</dbReference>
<evidence type="ECO:0000313" key="3">
    <source>
        <dbReference type="Proteomes" id="UP000219435"/>
    </source>
</evidence>
<organism evidence="2 3">
    <name type="scientific">Blastococcus aggregatus</name>
    <dbReference type="NCBI Taxonomy" id="38502"/>
    <lineage>
        <taxon>Bacteria</taxon>
        <taxon>Bacillati</taxon>
        <taxon>Actinomycetota</taxon>
        <taxon>Actinomycetes</taxon>
        <taxon>Geodermatophilales</taxon>
        <taxon>Geodermatophilaceae</taxon>
        <taxon>Blastococcus</taxon>
    </lineage>
</organism>
<keyword evidence="3" id="KW-1185">Reference proteome</keyword>
<dbReference type="AlphaFoldDB" id="A0A285V684"/>
<accession>A0A285V684</accession>
<gene>
    <name evidence="2" type="ORF">SAMN05660748_2251</name>
</gene>
<reference evidence="3" key="1">
    <citation type="submission" date="2017-08" db="EMBL/GenBank/DDBJ databases">
        <authorList>
            <person name="Varghese N."/>
            <person name="Submissions S."/>
        </authorList>
    </citation>
    <scope>NUCLEOTIDE SEQUENCE [LARGE SCALE GENOMIC DNA]</scope>
    <source>
        <strain evidence="3">DSM 4725</strain>
    </source>
</reference>
<proteinExistence type="predicted"/>
<evidence type="ECO:0000313" key="2">
    <source>
        <dbReference type="EMBL" id="SOC49523.1"/>
    </source>
</evidence>
<dbReference type="Proteomes" id="UP000219435">
    <property type="component" value="Unassembled WGS sequence"/>
</dbReference>
<dbReference type="InterPro" id="IPR000305">
    <property type="entry name" value="GIY-YIG_endonuc"/>
</dbReference>
<dbReference type="SUPFAM" id="SSF82771">
    <property type="entry name" value="GIY-YIG endonuclease"/>
    <property type="match status" value="1"/>
</dbReference>
<dbReference type="PROSITE" id="PS50164">
    <property type="entry name" value="GIY_YIG"/>
    <property type="match status" value="1"/>
</dbReference>
<protein>
    <submittedName>
        <fullName evidence="2">GIY-YIG catalytic domain-containing protein</fullName>
    </submittedName>
</protein>
<evidence type="ECO:0000259" key="1">
    <source>
        <dbReference type="PROSITE" id="PS50164"/>
    </source>
</evidence>